<dbReference type="GO" id="GO:0051082">
    <property type="term" value="F:unfolded protein binding"/>
    <property type="evidence" value="ECO:0007669"/>
    <property type="project" value="InterPro"/>
</dbReference>
<dbReference type="Pfam" id="PF01920">
    <property type="entry name" value="Prefoldin_2"/>
    <property type="match status" value="1"/>
</dbReference>
<organism evidence="5 6">
    <name type="scientific">Schistosoma mattheei</name>
    <dbReference type="NCBI Taxonomy" id="31246"/>
    <lineage>
        <taxon>Eukaryota</taxon>
        <taxon>Metazoa</taxon>
        <taxon>Spiralia</taxon>
        <taxon>Lophotrochozoa</taxon>
        <taxon>Platyhelminthes</taxon>
        <taxon>Trematoda</taxon>
        <taxon>Digenea</taxon>
        <taxon>Strigeidida</taxon>
        <taxon>Schistosomatoidea</taxon>
        <taxon>Schistosomatidae</taxon>
        <taxon>Schistosoma</taxon>
    </lineage>
</organism>
<dbReference type="AlphaFoldDB" id="A0AA85AY21"/>
<evidence type="ECO:0000313" key="6">
    <source>
        <dbReference type="WBParaSite" id="SMTH1_17590.1"/>
    </source>
</evidence>
<dbReference type="SUPFAM" id="SSF46579">
    <property type="entry name" value="Prefoldin"/>
    <property type="match status" value="1"/>
</dbReference>
<accession>A0AA85AY21</accession>
<feature type="coiled-coil region" evidence="4">
    <location>
        <begin position="25"/>
        <end position="108"/>
    </location>
</feature>
<dbReference type="CDD" id="cd23165">
    <property type="entry name" value="Prefoldin_4"/>
    <property type="match status" value="1"/>
</dbReference>
<evidence type="ECO:0000256" key="3">
    <source>
        <dbReference type="PIRNR" id="PIRNR016477"/>
    </source>
</evidence>
<evidence type="ECO:0000256" key="4">
    <source>
        <dbReference type="SAM" id="Coils"/>
    </source>
</evidence>
<comment type="similarity">
    <text evidence="1 3">Belongs to the prefoldin subunit beta family.</text>
</comment>
<comment type="subunit">
    <text evidence="3">Heterohexamer of two PFD-alpha type and four PFD-beta type subunits.</text>
</comment>
<evidence type="ECO:0000313" key="5">
    <source>
        <dbReference type="Proteomes" id="UP000050791"/>
    </source>
</evidence>
<comment type="function">
    <text evidence="3">Binds specifically to cytosolic chaperonin (c-CPN) and transfers target proteins to it. Binds to nascent polypeptide chain and promotes folding in an environment in which there are many competing pathways for nonnative proteins.</text>
</comment>
<evidence type="ECO:0000256" key="1">
    <source>
        <dbReference type="ARBA" id="ARBA00008045"/>
    </source>
</evidence>
<dbReference type="Proteomes" id="UP000050791">
    <property type="component" value="Unassembled WGS sequence"/>
</dbReference>
<dbReference type="InterPro" id="IPR002777">
    <property type="entry name" value="PFD_beta-like"/>
</dbReference>
<dbReference type="Gene3D" id="1.10.287.370">
    <property type="match status" value="1"/>
</dbReference>
<dbReference type="GO" id="GO:0006457">
    <property type="term" value="P:protein folding"/>
    <property type="evidence" value="ECO:0007669"/>
    <property type="project" value="UniProtKB-UniRule"/>
</dbReference>
<keyword evidence="2 3" id="KW-0143">Chaperone</keyword>
<dbReference type="PIRSF" id="PIRSF016477">
    <property type="entry name" value="Prefoldin_subunit_4"/>
    <property type="match status" value="1"/>
</dbReference>
<dbReference type="PANTHER" id="PTHR21100:SF9">
    <property type="entry name" value="PREFOLDIN SUBUNIT 4"/>
    <property type="match status" value="1"/>
</dbReference>
<dbReference type="PANTHER" id="PTHR21100">
    <property type="entry name" value="PREFOLDIN SUBUNIT 4"/>
    <property type="match status" value="1"/>
</dbReference>
<dbReference type="InterPro" id="IPR016661">
    <property type="entry name" value="PFDN4"/>
</dbReference>
<evidence type="ECO:0000256" key="2">
    <source>
        <dbReference type="ARBA" id="ARBA00023186"/>
    </source>
</evidence>
<dbReference type="GO" id="GO:0005737">
    <property type="term" value="C:cytoplasm"/>
    <property type="evidence" value="ECO:0007669"/>
    <property type="project" value="TreeGrafter"/>
</dbReference>
<sequence>MSEDIEVTHEDQQRINSFATWNLKFKDYTSDYDQKKKELANLNDAEDELVVVQESSHPYLIGETFFHLSNDEVGEELSATKEKVKLRMVDLEERISDCKVHMNNLKKDLYGKFGNHINLEED</sequence>
<reference evidence="6" key="1">
    <citation type="submission" date="2023-11" db="UniProtKB">
        <authorList>
            <consortium name="WormBaseParasite"/>
        </authorList>
    </citation>
    <scope>IDENTIFICATION</scope>
</reference>
<dbReference type="WBParaSite" id="SMTH1_17590.1">
    <property type="protein sequence ID" value="SMTH1_17590.1"/>
    <property type="gene ID" value="SMTH1_17590"/>
</dbReference>
<dbReference type="GO" id="GO:0016272">
    <property type="term" value="C:prefoldin complex"/>
    <property type="evidence" value="ECO:0007669"/>
    <property type="project" value="UniProtKB-UniRule"/>
</dbReference>
<dbReference type="InterPro" id="IPR009053">
    <property type="entry name" value="Prefoldin"/>
</dbReference>
<proteinExistence type="inferred from homology"/>
<name>A0AA85AY21_9TREM</name>
<protein>
    <recommendedName>
        <fullName evidence="3">Prefoldin subunit 4</fullName>
    </recommendedName>
</protein>
<keyword evidence="4" id="KW-0175">Coiled coil</keyword>